<dbReference type="HOGENOM" id="CLU_2687853_0_0_1"/>
<proteinExistence type="predicted"/>
<dbReference type="AlphaFoldDB" id="A0A0D1VZ11"/>
<dbReference type="EMBL" id="KN846952">
    <property type="protein sequence ID" value="KIV81665.1"/>
    <property type="molecule type" value="Genomic_DNA"/>
</dbReference>
<organism evidence="1 2">
    <name type="scientific">Exophiala sideris</name>
    <dbReference type="NCBI Taxonomy" id="1016849"/>
    <lineage>
        <taxon>Eukaryota</taxon>
        <taxon>Fungi</taxon>
        <taxon>Dikarya</taxon>
        <taxon>Ascomycota</taxon>
        <taxon>Pezizomycotina</taxon>
        <taxon>Eurotiomycetes</taxon>
        <taxon>Chaetothyriomycetidae</taxon>
        <taxon>Chaetothyriales</taxon>
        <taxon>Herpotrichiellaceae</taxon>
        <taxon>Exophiala</taxon>
    </lineage>
</organism>
<gene>
    <name evidence="1" type="ORF">PV11_03834</name>
</gene>
<name>A0A0D1VZ11_9EURO</name>
<evidence type="ECO:0000313" key="2">
    <source>
        <dbReference type="Proteomes" id="UP000053599"/>
    </source>
</evidence>
<protein>
    <submittedName>
        <fullName evidence="1">Uncharacterized protein</fullName>
    </submittedName>
</protein>
<reference evidence="1 2" key="1">
    <citation type="submission" date="2015-01" db="EMBL/GenBank/DDBJ databases">
        <title>The Genome Sequence of Exophiala sideris CBS121828.</title>
        <authorList>
            <consortium name="The Broad Institute Genomics Platform"/>
            <person name="Cuomo C."/>
            <person name="de Hoog S."/>
            <person name="Gorbushina A."/>
            <person name="Stielow B."/>
            <person name="Teixiera M."/>
            <person name="Abouelleil A."/>
            <person name="Chapman S.B."/>
            <person name="Priest M."/>
            <person name="Young S.K."/>
            <person name="Wortman J."/>
            <person name="Nusbaum C."/>
            <person name="Birren B."/>
        </authorList>
    </citation>
    <scope>NUCLEOTIDE SEQUENCE [LARGE SCALE GENOMIC DNA]</scope>
    <source>
        <strain evidence="1 2">CBS 121828</strain>
    </source>
</reference>
<accession>A0A0D1VZ11</accession>
<dbReference type="Proteomes" id="UP000053599">
    <property type="component" value="Unassembled WGS sequence"/>
</dbReference>
<evidence type="ECO:0000313" key="1">
    <source>
        <dbReference type="EMBL" id="KIV81665.1"/>
    </source>
</evidence>
<sequence>MSEDKRIQAWRAFWSPSAIPESPGDARPEIPFEKGKTVIISDSGGFTPKTYHQLYKANHAANTTEVKQVLSLTK</sequence>